<dbReference type="PANTHER" id="PTHR43194:SF2">
    <property type="entry name" value="PEROXISOMAL MEMBRANE PROTEIN LPX1"/>
    <property type="match status" value="1"/>
</dbReference>
<dbReference type="AlphaFoldDB" id="A0A6J6G1W0"/>
<name>A0A6J6G1W0_9ZZZZ</name>
<accession>A0A6J6G1W0</accession>
<sequence>MTQHIACSDATVIPSIDNVNITMHDFGGTGSPVLLSHATGFHAHCFEPMAQIFAKRHHVMGFDHRGYGDAETVDPETISWKQYGLDALTAARHLSAQHNGAPVVGVGHSMGGASLLMAALAEPSLFSALFVFEPIVFPPAPEDDTRPPNPLAGGARKRKSRFPSFEAALDNFTAKPPMASFHAGAREAYVRHGFKPTTDGEVELKCLPEHEARTYETGGSSGAWEDLPNISTRVWVISGAPAPYQPSSFAIRVAESIPNSTYVQFDTMGHFGPLEQPENIAELVERTLDTLR</sequence>
<dbReference type="PANTHER" id="PTHR43194">
    <property type="entry name" value="HYDROLASE ALPHA/BETA FOLD FAMILY"/>
    <property type="match status" value="1"/>
</dbReference>
<dbReference type="SUPFAM" id="SSF53474">
    <property type="entry name" value="alpha/beta-Hydrolases"/>
    <property type="match status" value="1"/>
</dbReference>
<gene>
    <name evidence="2" type="ORF">UFOPK1808_00351</name>
</gene>
<dbReference type="Pfam" id="PF12697">
    <property type="entry name" value="Abhydrolase_6"/>
    <property type="match status" value="1"/>
</dbReference>
<reference evidence="2" key="1">
    <citation type="submission" date="2020-05" db="EMBL/GenBank/DDBJ databases">
        <authorList>
            <person name="Chiriac C."/>
            <person name="Salcher M."/>
            <person name="Ghai R."/>
            <person name="Kavagutti S V."/>
        </authorList>
    </citation>
    <scope>NUCLEOTIDE SEQUENCE</scope>
</reference>
<feature type="domain" description="AB hydrolase-1" evidence="1">
    <location>
        <begin position="33"/>
        <end position="282"/>
    </location>
</feature>
<proteinExistence type="predicted"/>
<organism evidence="2">
    <name type="scientific">freshwater metagenome</name>
    <dbReference type="NCBI Taxonomy" id="449393"/>
    <lineage>
        <taxon>unclassified sequences</taxon>
        <taxon>metagenomes</taxon>
        <taxon>ecological metagenomes</taxon>
    </lineage>
</organism>
<evidence type="ECO:0000259" key="1">
    <source>
        <dbReference type="Pfam" id="PF12697"/>
    </source>
</evidence>
<dbReference type="EMBL" id="CAEZUL010000024">
    <property type="protein sequence ID" value="CAB4594490.1"/>
    <property type="molecule type" value="Genomic_DNA"/>
</dbReference>
<evidence type="ECO:0000313" key="2">
    <source>
        <dbReference type="EMBL" id="CAB4594490.1"/>
    </source>
</evidence>
<dbReference type="InterPro" id="IPR050228">
    <property type="entry name" value="Carboxylesterase_BioH"/>
</dbReference>
<protein>
    <submittedName>
        <fullName evidence="2">Unannotated protein</fullName>
    </submittedName>
</protein>
<dbReference type="InterPro" id="IPR000073">
    <property type="entry name" value="AB_hydrolase_1"/>
</dbReference>
<dbReference type="Gene3D" id="3.40.50.1820">
    <property type="entry name" value="alpha/beta hydrolase"/>
    <property type="match status" value="1"/>
</dbReference>
<dbReference type="InterPro" id="IPR029058">
    <property type="entry name" value="AB_hydrolase_fold"/>
</dbReference>